<reference evidence="2 3" key="1">
    <citation type="submission" date="2024-10" db="EMBL/GenBank/DDBJ databases">
        <title>Updated reference genomes for cyclostephanoid diatoms.</title>
        <authorList>
            <person name="Roberts W.R."/>
            <person name="Alverson A.J."/>
        </authorList>
    </citation>
    <scope>NUCLEOTIDE SEQUENCE [LARGE SCALE GENOMIC DNA]</scope>
    <source>
        <strain evidence="2 3">AJA010-31</strain>
    </source>
</reference>
<dbReference type="PANTHER" id="PTHR37314:SF4">
    <property type="entry name" value="UPF0700 TRANSMEMBRANE PROTEIN YOAK"/>
    <property type="match status" value="1"/>
</dbReference>
<keyword evidence="1" id="KW-1133">Transmembrane helix</keyword>
<feature type="transmembrane region" description="Helical" evidence="1">
    <location>
        <begin position="304"/>
        <end position="321"/>
    </location>
</feature>
<keyword evidence="1" id="KW-0472">Membrane</keyword>
<protein>
    <recommendedName>
        <fullName evidence="4">DUF1275 domain-containing protein</fullName>
    </recommendedName>
</protein>
<dbReference type="PANTHER" id="PTHR37314">
    <property type="entry name" value="SLR0142 PROTEIN"/>
    <property type="match status" value="1"/>
</dbReference>
<feature type="transmembrane region" description="Helical" evidence="1">
    <location>
        <begin position="116"/>
        <end position="138"/>
    </location>
</feature>
<evidence type="ECO:0008006" key="4">
    <source>
        <dbReference type="Google" id="ProtNLM"/>
    </source>
</evidence>
<evidence type="ECO:0000256" key="1">
    <source>
        <dbReference type="SAM" id="Phobius"/>
    </source>
</evidence>
<name>A0ABD3N024_9STRA</name>
<dbReference type="EMBL" id="JALLPJ020001347">
    <property type="protein sequence ID" value="KAL3768416.1"/>
    <property type="molecule type" value="Genomic_DNA"/>
</dbReference>
<organism evidence="2 3">
    <name type="scientific">Cyclotella atomus</name>
    <dbReference type="NCBI Taxonomy" id="382360"/>
    <lineage>
        <taxon>Eukaryota</taxon>
        <taxon>Sar</taxon>
        <taxon>Stramenopiles</taxon>
        <taxon>Ochrophyta</taxon>
        <taxon>Bacillariophyta</taxon>
        <taxon>Coscinodiscophyceae</taxon>
        <taxon>Thalassiosirophycidae</taxon>
        <taxon>Stephanodiscales</taxon>
        <taxon>Stephanodiscaceae</taxon>
        <taxon>Cyclotella</taxon>
    </lineage>
</organism>
<evidence type="ECO:0000313" key="3">
    <source>
        <dbReference type="Proteomes" id="UP001530400"/>
    </source>
</evidence>
<sequence length="348" mass="38646">MALVCLISYLSNRCIRSLERSLSPQTSESGRIKMKPLLPPFLLFSTANAFSPIASTRPSLPSSPYITSSIHKSDLKPTARPPPPLTQGITHQHYTRTPTALFSSKQQREFLYKKRCATLFAFLTGWADYLLFLKYRFFSTMMTGNSMWMAAALVESRYRDVAFYISVIFSYILGVATFRRVELEWKEDALNTVLAPIVMGFLVGSDLLTKMDAGCRWVPAVMLAYAWGIINSVGSQVTGTLIFVVTGAMTRISNMLVDRISSTAGNTPISKDGLLMSLSVILGFILGAGWSVFLNNVAPSLKSFGSFSIMGVIYGILFVWLDRKQLGAWWLKKNGKLCDIDGDEVDCK</sequence>
<proteinExistence type="predicted"/>
<dbReference type="Proteomes" id="UP001530400">
    <property type="component" value="Unassembled WGS sequence"/>
</dbReference>
<gene>
    <name evidence="2" type="ORF">ACHAWO_000328</name>
</gene>
<comment type="caution">
    <text evidence="2">The sequence shown here is derived from an EMBL/GenBank/DDBJ whole genome shotgun (WGS) entry which is preliminary data.</text>
</comment>
<dbReference type="AlphaFoldDB" id="A0ABD3N024"/>
<dbReference type="InterPro" id="IPR010699">
    <property type="entry name" value="DUF1275"/>
</dbReference>
<feature type="transmembrane region" description="Helical" evidence="1">
    <location>
        <begin position="161"/>
        <end position="178"/>
    </location>
</feature>
<dbReference type="Pfam" id="PF06912">
    <property type="entry name" value="DUF1275"/>
    <property type="match status" value="1"/>
</dbReference>
<feature type="transmembrane region" description="Helical" evidence="1">
    <location>
        <begin position="229"/>
        <end position="252"/>
    </location>
</feature>
<keyword evidence="3" id="KW-1185">Reference proteome</keyword>
<keyword evidence="1" id="KW-0812">Transmembrane</keyword>
<accession>A0ABD3N024</accession>
<feature type="transmembrane region" description="Helical" evidence="1">
    <location>
        <begin position="273"/>
        <end position="292"/>
    </location>
</feature>
<feature type="transmembrane region" description="Helical" evidence="1">
    <location>
        <begin position="190"/>
        <end position="209"/>
    </location>
</feature>
<evidence type="ECO:0000313" key="2">
    <source>
        <dbReference type="EMBL" id="KAL3768416.1"/>
    </source>
</evidence>